<keyword evidence="1" id="KW-0472">Membrane</keyword>
<keyword evidence="1" id="KW-0812">Transmembrane</keyword>
<feature type="transmembrane region" description="Helical" evidence="1">
    <location>
        <begin position="6"/>
        <end position="25"/>
    </location>
</feature>
<proteinExistence type="predicted"/>
<dbReference type="RefSeq" id="WP_249867455.1">
    <property type="nucleotide sequence ID" value="NZ_JAMGBC010000001.1"/>
</dbReference>
<protein>
    <recommendedName>
        <fullName evidence="4">Phage shock protein B</fullName>
    </recommendedName>
</protein>
<gene>
    <name evidence="2" type="ORF">LZ519_04135</name>
</gene>
<evidence type="ECO:0008006" key="4">
    <source>
        <dbReference type="Google" id="ProtNLM"/>
    </source>
</evidence>
<keyword evidence="1" id="KW-1133">Transmembrane helix</keyword>
<name>A0ABT0RE20_9SPHN</name>
<sequence>MMGPGEVFVALIVVGLPIMFLMLLGHRFFKYREKQLDVEARLAAEKAAQYASRSMELEQRVRVLEQIVTDTGAQTAGQIEALRDFQRLPDGEKTK</sequence>
<dbReference type="EMBL" id="JAMGBC010000001">
    <property type="protein sequence ID" value="MCL6678506.1"/>
    <property type="molecule type" value="Genomic_DNA"/>
</dbReference>
<dbReference type="Proteomes" id="UP001165343">
    <property type="component" value="Unassembled WGS sequence"/>
</dbReference>
<evidence type="ECO:0000256" key="1">
    <source>
        <dbReference type="SAM" id="Phobius"/>
    </source>
</evidence>
<organism evidence="2 3">
    <name type="scientific">Sphingomonas anseongensis</name>
    <dbReference type="NCBI Taxonomy" id="2908207"/>
    <lineage>
        <taxon>Bacteria</taxon>
        <taxon>Pseudomonadati</taxon>
        <taxon>Pseudomonadota</taxon>
        <taxon>Alphaproteobacteria</taxon>
        <taxon>Sphingomonadales</taxon>
        <taxon>Sphingomonadaceae</taxon>
        <taxon>Sphingomonas</taxon>
    </lineage>
</organism>
<evidence type="ECO:0000313" key="2">
    <source>
        <dbReference type="EMBL" id="MCL6678506.1"/>
    </source>
</evidence>
<comment type="caution">
    <text evidence="2">The sequence shown here is derived from an EMBL/GenBank/DDBJ whole genome shotgun (WGS) entry which is preliminary data.</text>
</comment>
<keyword evidence="3" id="KW-1185">Reference proteome</keyword>
<evidence type="ECO:0000313" key="3">
    <source>
        <dbReference type="Proteomes" id="UP001165343"/>
    </source>
</evidence>
<reference evidence="2" key="1">
    <citation type="submission" date="2022-05" db="EMBL/GenBank/DDBJ databases">
        <authorList>
            <person name="Jo J.-H."/>
            <person name="Im W.-T."/>
        </authorList>
    </citation>
    <scope>NUCLEOTIDE SEQUENCE</scope>
    <source>
        <strain evidence="2">RG327</strain>
    </source>
</reference>
<accession>A0ABT0RE20</accession>